<evidence type="ECO:0008006" key="3">
    <source>
        <dbReference type="Google" id="ProtNLM"/>
    </source>
</evidence>
<comment type="caution">
    <text evidence="1">The sequence shown here is derived from an EMBL/GenBank/DDBJ whole genome shotgun (WGS) entry which is preliminary data.</text>
</comment>
<protein>
    <recommendedName>
        <fullName evidence="3">Hydrogenase maturation nickel metallochaperone HypA</fullName>
    </recommendedName>
</protein>
<dbReference type="Proteomes" id="UP000179099">
    <property type="component" value="Unassembled WGS sequence"/>
</dbReference>
<dbReference type="EMBL" id="MHMW01000021">
    <property type="protein sequence ID" value="OGZ33934.1"/>
    <property type="molecule type" value="Genomic_DNA"/>
</dbReference>
<evidence type="ECO:0000313" key="2">
    <source>
        <dbReference type="Proteomes" id="UP000179099"/>
    </source>
</evidence>
<dbReference type="AlphaFoldDB" id="A0A1G2F797"/>
<dbReference type="Gene3D" id="3.30.2320.50">
    <property type="match status" value="1"/>
</dbReference>
<sequence>MHDFHLANEIVKVAQEEARQNGLSKIKEIVVELGNIIEHGESVSPKNLKYNINLLMPNIKVKIHRIKGSAWKLKEIEGEK</sequence>
<name>A0A1G2F797_9BACT</name>
<gene>
    <name evidence="1" type="ORF">A2Y98_00470</name>
</gene>
<proteinExistence type="predicted"/>
<accession>A0A1G2F797</accession>
<evidence type="ECO:0000313" key="1">
    <source>
        <dbReference type="EMBL" id="OGZ33934.1"/>
    </source>
</evidence>
<dbReference type="STRING" id="1801992.A2Y98_00470"/>
<reference evidence="1 2" key="1">
    <citation type="journal article" date="2016" name="Nat. Commun.">
        <title>Thousands of microbial genomes shed light on interconnected biogeochemical processes in an aquifer system.</title>
        <authorList>
            <person name="Anantharaman K."/>
            <person name="Brown C.T."/>
            <person name="Hug L.A."/>
            <person name="Sharon I."/>
            <person name="Castelle C.J."/>
            <person name="Probst A.J."/>
            <person name="Thomas B.C."/>
            <person name="Singh A."/>
            <person name="Wilkins M.J."/>
            <person name="Karaoz U."/>
            <person name="Brodie E.L."/>
            <person name="Williams K.H."/>
            <person name="Hubbard S.S."/>
            <person name="Banfield J.F."/>
        </authorList>
    </citation>
    <scope>NUCLEOTIDE SEQUENCE [LARGE SCALE GENOMIC DNA]</scope>
</reference>
<organism evidence="1 2">
    <name type="scientific">Candidatus Portnoybacteria bacterium RBG_19FT_COMBO_36_7</name>
    <dbReference type="NCBI Taxonomy" id="1801992"/>
    <lineage>
        <taxon>Bacteria</taxon>
        <taxon>Candidatus Portnoyibacteriota</taxon>
    </lineage>
</organism>